<evidence type="ECO:0000313" key="2">
    <source>
        <dbReference type="Proteomes" id="UP000276178"/>
    </source>
</evidence>
<name>A0A3M8B5S9_9BACL</name>
<comment type="caution">
    <text evidence="1">The sequence shown here is derived from an EMBL/GenBank/DDBJ whole genome shotgun (WGS) entry which is preliminary data.</text>
</comment>
<evidence type="ECO:0000313" key="1">
    <source>
        <dbReference type="EMBL" id="RNB58809.1"/>
    </source>
</evidence>
<protein>
    <submittedName>
        <fullName evidence="1">Uncharacterized protein</fullName>
    </submittedName>
</protein>
<dbReference type="Proteomes" id="UP000276178">
    <property type="component" value="Unassembled WGS sequence"/>
</dbReference>
<gene>
    <name evidence="1" type="ORF">EB820_05375</name>
</gene>
<reference evidence="1 2" key="1">
    <citation type="submission" date="2018-10" db="EMBL/GenBank/DDBJ databases">
        <title>Phylogenomics of Brevibacillus.</title>
        <authorList>
            <person name="Dunlap C."/>
        </authorList>
    </citation>
    <scope>NUCLEOTIDE SEQUENCE [LARGE SCALE GENOMIC DNA]</scope>
    <source>
        <strain evidence="1 2">NRRL NRS 1219</strain>
    </source>
</reference>
<proteinExistence type="predicted"/>
<organism evidence="1 2">
    <name type="scientific">Brevibacillus agri</name>
    <dbReference type="NCBI Taxonomy" id="51101"/>
    <lineage>
        <taxon>Bacteria</taxon>
        <taxon>Bacillati</taxon>
        <taxon>Bacillota</taxon>
        <taxon>Bacilli</taxon>
        <taxon>Bacillales</taxon>
        <taxon>Paenibacillaceae</taxon>
        <taxon>Brevibacillus</taxon>
    </lineage>
</organism>
<sequence>MVRTTPFRFLLLIAEANRVFSKSSGNGWIAQEEIGPTVLFTKTESCENERGEKQQMLVSPVLSKQNTTVLAQWCFAVLV</sequence>
<dbReference type="EMBL" id="RHHN01000017">
    <property type="protein sequence ID" value="RNB58809.1"/>
    <property type="molecule type" value="Genomic_DNA"/>
</dbReference>
<accession>A0A3M8B5S9</accession>
<dbReference type="AlphaFoldDB" id="A0A3M8B5S9"/>